<name>A0A9R1XD61_LACSA</name>
<dbReference type="AlphaFoldDB" id="A0A9R1XD61"/>
<evidence type="ECO:0000313" key="3">
    <source>
        <dbReference type="EMBL" id="KAJ0205984.1"/>
    </source>
</evidence>
<feature type="region of interest" description="Disordered" evidence="1">
    <location>
        <begin position="160"/>
        <end position="182"/>
    </location>
</feature>
<dbReference type="EMBL" id="NBSK02000005">
    <property type="protein sequence ID" value="KAJ0205984.1"/>
    <property type="molecule type" value="Genomic_DNA"/>
</dbReference>
<comment type="caution">
    <text evidence="3">The sequence shown here is derived from an EMBL/GenBank/DDBJ whole genome shotgun (WGS) entry which is preliminary data.</text>
</comment>
<keyword evidence="2" id="KW-0812">Transmembrane</keyword>
<protein>
    <submittedName>
        <fullName evidence="3">Uncharacterized protein</fullName>
    </submittedName>
</protein>
<evidence type="ECO:0000256" key="1">
    <source>
        <dbReference type="SAM" id="MobiDB-lite"/>
    </source>
</evidence>
<feature type="transmembrane region" description="Helical" evidence="2">
    <location>
        <begin position="109"/>
        <end position="128"/>
    </location>
</feature>
<keyword evidence="2" id="KW-1133">Transmembrane helix</keyword>
<dbReference type="Proteomes" id="UP000235145">
    <property type="component" value="Unassembled WGS sequence"/>
</dbReference>
<gene>
    <name evidence="3" type="ORF">LSAT_V11C500256450</name>
</gene>
<keyword evidence="2" id="KW-0472">Membrane</keyword>
<organism evidence="3 4">
    <name type="scientific">Lactuca sativa</name>
    <name type="common">Garden lettuce</name>
    <dbReference type="NCBI Taxonomy" id="4236"/>
    <lineage>
        <taxon>Eukaryota</taxon>
        <taxon>Viridiplantae</taxon>
        <taxon>Streptophyta</taxon>
        <taxon>Embryophyta</taxon>
        <taxon>Tracheophyta</taxon>
        <taxon>Spermatophyta</taxon>
        <taxon>Magnoliopsida</taxon>
        <taxon>eudicotyledons</taxon>
        <taxon>Gunneridae</taxon>
        <taxon>Pentapetalae</taxon>
        <taxon>asterids</taxon>
        <taxon>campanulids</taxon>
        <taxon>Asterales</taxon>
        <taxon>Asteraceae</taxon>
        <taxon>Cichorioideae</taxon>
        <taxon>Cichorieae</taxon>
        <taxon>Lactucinae</taxon>
        <taxon>Lactuca</taxon>
    </lineage>
</organism>
<evidence type="ECO:0000256" key="2">
    <source>
        <dbReference type="SAM" id="Phobius"/>
    </source>
</evidence>
<sequence length="182" mass="20823">MDIRAKRPAICCSSSSAPRSRRSRRLDFFSALPRYVDSGDCSCVCEFCGAYFWYLERVAMFSTPAHPRYSHCCQDGGVVLPYPPAFDPDFVALYENVSFMKDIRAYNSMFSMTSFVLPFYLTLSPLLFCLVENRRVPALPIVCNSVDQWRHRRRPGSFSYPSHLTTSKNKEAPTFPIDLQPS</sequence>
<reference evidence="3 4" key="1">
    <citation type="journal article" date="2017" name="Nat. Commun.">
        <title>Genome assembly with in vitro proximity ligation data and whole-genome triplication in lettuce.</title>
        <authorList>
            <person name="Reyes-Chin-Wo S."/>
            <person name="Wang Z."/>
            <person name="Yang X."/>
            <person name="Kozik A."/>
            <person name="Arikit S."/>
            <person name="Song C."/>
            <person name="Xia L."/>
            <person name="Froenicke L."/>
            <person name="Lavelle D.O."/>
            <person name="Truco M.J."/>
            <person name="Xia R."/>
            <person name="Zhu S."/>
            <person name="Xu C."/>
            <person name="Xu H."/>
            <person name="Xu X."/>
            <person name="Cox K."/>
            <person name="Korf I."/>
            <person name="Meyers B.C."/>
            <person name="Michelmore R.W."/>
        </authorList>
    </citation>
    <scope>NUCLEOTIDE SEQUENCE [LARGE SCALE GENOMIC DNA]</scope>
    <source>
        <strain evidence="4">cv. Salinas</strain>
        <tissue evidence="3">Seedlings</tissue>
    </source>
</reference>
<keyword evidence="4" id="KW-1185">Reference proteome</keyword>
<proteinExistence type="predicted"/>
<accession>A0A9R1XD61</accession>
<evidence type="ECO:0000313" key="4">
    <source>
        <dbReference type="Proteomes" id="UP000235145"/>
    </source>
</evidence>